<protein>
    <recommendedName>
        <fullName evidence="5">Ribosome maturation factor RimM</fullName>
    </recommendedName>
</protein>
<comment type="domain">
    <text evidence="5">The PRC barrel domain binds ribosomal protein uS19.</text>
</comment>
<evidence type="ECO:0000259" key="6">
    <source>
        <dbReference type="Pfam" id="PF01782"/>
    </source>
</evidence>
<evidence type="ECO:0000259" key="7">
    <source>
        <dbReference type="Pfam" id="PF24986"/>
    </source>
</evidence>
<gene>
    <name evidence="5" type="primary">rimM</name>
    <name evidence="8" type="ORF">Thi970DRAFT_02441</name>
</gene>
<comment type="function">
    <text evidence="5">An accessory protein needed during the final step in the assembly of 30S ribosomal subunit, possibly for assembly of the head region. Essential for efficient processing of 16S rRNA. May be needed both before and after RbfA during the maturation of 16S rRNA. It has affinity for free ribosomal 30S subunits but not for 70S ribosomes.</text>
</comment>
<comment type="similarity">
    <text evidence="5">Belongs to the RimM family.</text>
</comment>
<dbReference type="GO" id="GO:0005737">
    <property type="term" value="C:cytoplasm"/>
    <property type="evidence" value="ECO:0007669"/>
    <property type="project" value="UniProtKB-SubCell"/>
</dbReference>
<dbReference type="HOGENOM" id="CLU_077636_1_0_6"/>
<reference evidence="8 9" key="2">
    <citation type="submission" date="2011-11" db="EMBL/GenBank/DDBJ databases">
        <authorList>
            <consortium name="US DOE Joint Genome Institute"/>
            <person name="Lucas S."/>
            <person name="Han J."/>
            <person name="Lapidus A."/>
            <person name="Cheng J.-F."/>
            <person name="Goodwin L."/>
            <person name="Pitluck S."/>
            <person name="Peters L."/>
            <person name="Ovchinnikova G."/>
            <person name="Zhang X."/>
            <person name="Detter J.C."/>
            <person name="Han C."/>
            <person name="Tapia R."/>
            <person name="Land M."/>
            <person name="Hauser L."/>
            <person name="Kyrpides N."/>
            <person name="Ivanova N."/>
            <person name="Pagani I."/>
            <person name="Vogl K."/>
            <person name="Liu Z."/>
            <person name="Overmann J."/>
            <person name="Frigaard N.-U."/>
            <person name="Bryant D."/>
            <person name="Woyke T."/>
        </authorList>
    </citation>
    <scope>NUCLEOTIDE SEQUENCE [LARGE SCALE GENOMIC DNA]</scope>
    <source>
        <strain evidence="8 9">970</strain>
    </source>
</reference>
<keyword evidence="4 5" id="KW-0143">Chaperone</keyword>
<dbReference type="NCBIfam" id="TIGR02273">
    <property type="entry name" value="16S_RimM"/>
    <property type="match status" value="1"/>
</dbReference>
<feature type="domain" description="RimM N-terminal" evidence="6">
    <location>
        <begin position="16"/>
        <end position="111"/>
    </location>
</feature>
<dbReference type="eggNOG" id="COG0806">
    <property type="taxonomic scope" value="Bacteria"/>
</dbReference>
<dbReference type="Pfam" id="PF01782">
    <property type="entry name" value="RimM"/>
    <property type="match status" value="1"/>
</dbReference>
<evidence type="ECO:0000313" key="9">
    <source>
        <dbReference type="Proteomes" id="UP000002964"/>
    </source>
</evidence>
<dbReference type="InterPro" id="IPR011033">
    <property type="entry name" value="PRC_barrel-like_sf"/>
</dbReference>
<accession>H8YZR2</accession>
<dbReference type="InterPro" id="IPR002676">
    <property type="entry name" value="RimM_N"/>
</dbReference>
<dbReference type="SUPFAM" id="SSF50346">
    <property type="entry name" value="PRC-barrel domain"/>
    <property type="match status" value="1"/>
</dbReference>
<dbReference type="OrthoDB" id="9783509at2"/>
<keyword evidence="9" id="KW-1185">Reference proteome</keyword>
<evidence type="ECO:0000256" key="4">
    <source>
        <dbReference type="ARBA" id="ARBA00023186"/>
    </source>
</evidence>
<dbReference type="GO" id="GO:0043022">
    <property type="term" value="F:ribosome binding"/>
    <property type="evidence" value="ECO:0007669"/>
    <property type="project" value="InterPro"/>
</dbReference>
<evidence type="ECO:0000256" key="3">
    <source>
        <dbReference type="ARBA" id="ARBA00022552"/>
    </source>
</evidence>
<dbReference type="PANTHER" id="PTHR33692:SF1">
    <property type="entry name" value="RIBOSOME MATURATION FACTOR RIMM"/>
    <property type="match status" value="1"/>
</dbReference>
<dbReference type="AlphaFoldDB" id="H8YZR2"/>
<dbReference type="InterPro" id="IPR009000">
    <property type="entry name" value="Transl_B-barrel_sf"/>
</dbReference>
<dbReference type="HAMAP" id="MF_00014">
    <property type="entry name" value="Ribosome_mat_RimM"/>
    <property type="match status" value="1"/>
</dbReference>
<evidence type="ECO:0000313" key="8">
    <source>
        <dbReference type="EMBL" id="EIC22189.1"/>
    </source>
</evidence>
<dbReference type="Gene3D" id="2.30.30.240">
    <property type="entry name" value="PRC-barrel domain"/>
    <property type="match status" value="1"/>
</dbReference>
<dbReference type="RefSeq" id="WP_009148814.1">
    <property type="nucleotide sequence ID" value="NZ_CP121471.1"/>
</dbReference>
<proteinExistence type="inferred from homology"/>
<reference evidence="9" key="1">
    <citation type="submission" date="2011-06" db="EMBL/GenBank/DDBJ databases">
        <authorList>
            <consortium name="US DOE Joint Genome Institute (JGI-PGF)"/>
            <person name="Lucas S."/>
            <person name="Han J."/>
            <person name="Lapidus A."/>
            <person name="Cheng J.-F."/>
            <person name="Goodwin L."/>
            <person name="Pitluck S."/>
            <person name="Peters L."/>
            <person name="Land M.L."/>
            <person name="Hauser L."/>
            <person name="Vogl K."/>
            <person name="Liu Z."/>
            <person name="Overmann J."/>
            <person name="Frigaard N.-U."/>
            <person name="Bryant D.A."/>
            <person name="Woyke T.J."/>
        </authorList>
    </citation>
    <scope>NUCLEOTIDE SEQUENCE [LARGE SCALE GENOMIC DNA]</scope>
    <source>
        <strain evidence="9">970</strain>
    </source>
</reference>
<name>H8YZR2_9GAMM</name>
<dbReference type="PANTHER" id="PTHR33692">
    <property type="entry name" value="RIBOSOME MATURATION FACTOR RIMM"/>
    <property type="match status" value="1"/>
</dbReference>
<dbReference type="InterPro" id="IPR056792">
    <property type="entry name" value="PRC_RimM"/>
</dbReference>
<dbReference type="STRING" id="631362.Thi970DRAFT_02441"/>
<organism evidence="8 9">
    <name type="scientific">Thiorhodovibrio frisius</name>
    <dbReference type="NCBI Taxonomy" id="631362"/>
    <lineage>
        <taxon>Bacteria</taxon>
        <taxon>Pseudomonadati</taxon>
        <taxon>Pseudomonadota</taxon>
        <taxon>Gammaproteobacteria</taxon>
        <taxon>Chromatiales</taxon>
        <taxon>Chromatiaceae</taxon>
        <taxon>Thiorhodovibrio</taxon>
    </lineage>
</organism>
<dbReference type="EMBL" id="JH603169">
    <property type="protein sequence ID" value="EIC22189.1"/>
    <property type="molecule type" value="Genomic_DNA"/>
</dbReference>
<keyword evidence="1 5" id="KW-0963">Cytoplasm</keyword>
<dbReference type="Gene3D" id="2.40.30.60">
    <property type="entry name" value="RimM"/>
    <property type="match status" value="1"/>
</dbReference>
<dbReference type="InterPro" id="IPR036976">
    <property type="entry name" value="RimM_N_sf"/>
</dbReference>
<keyword evidence="3 5" id="KW-0698">rRNA processing</keyword>
<keyword evidence="2 5" id="KW-0690">Ribosome biogenesis</keyword>
<dbReference type="InterPro" id="IPR011961">
    <property type="entry name" value="RimM"/>
</dbReference>
<comment type="subcellular location">
    <subcellularLocation>
        <location evidence="5">Cytoplasm</location>
    </subcellularLocation>
</comment>
<feature type="domain" description="Ribosome maturation factor RimM PRC barrel" evidence="7">
    <location>
        <begin position="122"/>
        <end position="187"/>
    </location>
</feature>
<evidence type="ECO:0000256" key="2">
    <source>
        <dbReference type="ARBA" id="ARBA00022517"/>
    </source>
</evidence>
<dbReference type="SUPFAM" id="SSF50447">
    <property type="entry name" value="Translation proteins"/>
    <property type="match status" value="1"/>
</dbReference>
<dbReference type="GO" id="GO:0006364">
    <property type="term" value="P:rRNA processing"/>
    <property type="evidence" value="ECO:0007669"/>
    <property type="project" value="UniProtKB-UniRule"/>
</dbReference>
<sequence length="189" mass="20834">MAPGSAFPDSDRRVVLGRIVGVFGVRGWVKVLSETEPLENILTYSPWLLSGPPGDGIPGGVIPGAEPKASGWRVVQSQRHRKGLIVRLKDCDDRDQAQTLVGAEIAVQRSQLPPPAVDEFYWTDLEGLSVETIAGDSLGVVDHLLATGANDVLVIRGERERLIPFVWDRVIRELDFERGRISVDWDPDF</sequence>
<dbReference type="GO" id="GO:0005840">
    <property type="term" value="C:ribosome"/>
    <property type="evidence" value="ECO:0007669"/>
    <property type="project" value="InterPro"/>
</dbReference>
<dbReference type="GO" id="GO:0042274">
    <property type="term" value="P:ribosomal small subunit biogenesis"/>
    <property type="evidence" value="ECO:0007669"/>
    <property type="project" value="UniProtKB-UniRule"/>
</dbReference>
<dbReference type="Pfam" id="PF24986">
    <property type="entry name" value="PRC_RimM"/>
    <property type="match status" value="1"/>
</dbReference>
<evidence type="ECO:0000256" key="1">
    <source>
        <dbReference type="ARBA" id="ARBA00022490"/>
    </source>
</evidence>
<comment type="subunit">
    <text evidence="5">Binds ribosomal protein uS19.</text>
</comment>
<evidence type="ECO:0000256" key="5">
    <source>
        <dbReference type="HAMAP-Rule" id="MF_00014"/>
    </source>
</evidence>
<dbReference type="Proteomes" id="UP000002964">
    <property type="component" value="Unassembled WGS sequence"/>
</dbReference>